<dbReference type="Proteomes" id="UP000023758">
    <property type="component" value="Unassembled WGS sequence"/>
</dbReference>
<reference evidence="11" key="1">
    <citation type="submission" date="2014-02" db="EMBL/GenBank/DDBJ databases">
        <title>The Genome Sequence of Trichophyton rubrum (morphotype fischeri) CBS 288.86.</title>
        <authorList>
            <consortium name="The Broad Institute Genomics Platform"/>
            <person name="Cuomo C.A."/>
            <person name="White T.C."/>
            <person name="Graser Y."/>
            <person name="Martinez-Rossi N."/>
            <person name="Heitman J."/>
            <person name="Young S.K."/>
            <person name="Zeng Q."/>
            <person name="Gargeya S."/>
            <person name="Abouelleil A."/>
            <person name="Alvarado L."/>
            <person name="Chapman S.B."/>
            <person name="Gainer-Dewar J."/>
            <person name="Goldberg J."/>
            <person name="Griggs A."/>
            <person name="Gujja S."/>
            <person name="Hansen M."/>
            <person name="Howarth C."/>
            <person name="Imamovic A."/>
            <person name="Larimer J."/>
            <person name="Martinez D."/>
            <person name="Murphy C."/>
            <person name="Pearson M.D."/>
            <person name="Persinoti G."/>
            <person name="Poon T."/>
            <person name="Priest M."/>
            <person name="Roberts A.D."/>
            <person name="Saif S."/>
            <person name="Shea T.D."/>
            <person name="Sykes S.N."/>
            <person name="Wortman J."/>
            <person name="Nusbaum C."/>
            <person name="Birren B."/>
        </authorList>
    </citation>
    <scope>NUCLEOTIDE SEQUENCE [LARGE SCALE GENOMIC DNA]</scope>
    <source>
        <strain evidence="11">CBS 288.86</strain>
    </source>
</reference>
<keyword evidence="5" id="KW-0436">Ligase</keyword>
<proteinExistence type="inferred from homology"/>
<comment type="pathway">
    <text evidence="1">Purine metabolism; IMP biosynthesis via de novo pathway; 5-amino-1-(5-phospho-D-ribosyl)imidazole-4-carboxamide from 5-amino-1-(5-phospho-D-ribosyl)imidazole-4-carboxylate: step 1/2.</text>
</comment>
<dbReference type="AlphaFoldDB" id="A0A022VTV2"/>
<dbReference type="PROSITE" id="PS01057">
    <property type="entry name" value="SAICAR_SYNTHETASE_1"/>
    <property type="match status" value="1"/>
</dbReference>
<organism evidence="11">
    <name type="scientific">Trichophyton rubrum CBS 288.86</name>
    <dbReference type="NCBI Taxonomy" id="1215330"/>
    <lineage>
        <taxon>Eukaryota</taxon>
        <taxon>Fungi</taxon>
        <taxon>Dikarya</taxon>
        <taxon>Ascomycota</taxon>
        <taxon>Pezizomycotina</taxon>
        <taxon>Eurotiomycetes</taxon>
        <taxon>Eurotiomycetidae</taxon>
        <taxon>Onygenales</taxon>
        <taxon>Arthrodermataceae</taxon>
        <taxon>Trichophyton</taxon>
    </lineage>
</organism>
<dbReference type="PANTHER" id="PTHR43700:SF1">
    <property type="entry name" value="PHOSPHORIBOSYLAMINOIMIDAZOLE-SUCCINOCARBOXAMIDE SYNTHASE"/>
    <property type="match status" value="1"/>
</dbReference>
<protein>
    <recommendedName>
        <fullName evidence="4">Phosphoribosylaminoimidazole-succinocarboxamide synthase</fullName>
        <ecNumber evidence="3">6.3.2.6</ecNumber>
    </recommendedName>
    <alternativeName>
        <fullName evidence="9">SAICAR synthetase</fullName>
    </alternativeName>
</protein>
<dbReference type="NCBIfam" id="TIGR00081">
    <property type="entry name" value="purC"/>
    <property type="match status" value="1"/>
</dbReference>
<evidence type="ECO:0000256" key="2">
    <source>
        <dbReference type="ARBA" id="ARBA00010190"/>
    </source>
</evidence>
<evidence type="ECO:0000259" key="10">
    <source>
        <dbReference type="Pfam" id="PF01259"/>
    </source>
</evidence>
<dbReference type="GO" id="GO:0004639">
    <property type="term" value="F:phosphoribosylaminoimidazolesuccinocarboxamide synthase activity"/>
    <property type="evidence" value="ECO:0007669"/>
    <property type="project" value="UniProtKB-EC"/>
</dbReference>
<dbReference type="PANTHER" id="PTHR43700">
    <property type="entry name" value="PHOSPHORIBOSYLAMINOIMIDAZOLE-SUCCINOCARBOXAMIDE SYNTHASE"/>
    <property type="match status" value="1"/>
</dbReference>
<accession>A0A022VTV2</accession>
<gene>
    <name evidence="11" type="ORF">H103_07085</name>
</gene>
<keyword evidence="7" id="KW-0658">Purine biosynthesis</keyword>
<sequence length="218" mass="24242">MPGDMPQACRDYVKNRSMVVRKLKVFPVEAIVRGYLAGSAWAEYQKTGTVHGIPLPAGLVESDKIPGGPLFTPSTKAEQGGHDENIHPDKAADIVGAAYAEDIKAVSIRLYELASFHALQRGIIIADTKFEFGHDEVTNEIVLIDEVLTPDSSRFWALDTYQPGKTQDSFDKQFLRDWLTKEGLRGKDGTIMPKEIVAKTEAKYIEAFERITGETFRP</sequence>
<evidence type="ECO:0000256" key="9">
    <source>
        <dbReference type="ARBA" id="ARBA00030409"/>
    </source>
</evidence>
<dbReference type="CDD" id="cd01414">
    <property type="entry name" value="SAICAR_synt_Sc"/>
    <property type="match status" value="1"/>
</dbReference>
<dbReference type="EC" id="6.3.2.6" evidence="3"/>
<feature type="domain" description="SAICAR synthetase/ADE2 N-terminal" evidence="10">
    <location>
        <begin position="9"/>
        <end position="183"/>
    </location>
</feature>
<name>A0A022VTV2_TRIRU</name>
<dbReference type="Gene3D" id="3.30.470.20">
    <property type="entry name" value="ATP-grasp fold, B domain"/>
    <property type="match status" value="1"/>
</dbReference>
<dbReference type="FunFam" id="3.30.470.20:FF:000015">
    <property type="entry name" value="Phosphoribosylaminoimidazole-succinocarboxamide synthase"/>
    <property type="match status" value="1"/>
</dbReference>
<evidence type="ECO:0000256" key="1">
    <source>
        <dbReference type="ARBA" id="ARBA00004672"/>
    </source>
</evidence>
<dbReference type="HOGENOM" id="CLU_045637_0_0_1"/>
<dbReference type="SUPFAM" id="SSF56104">
    <property type="entry name" value="SAICAR synthase-like"/>
    <property type="match status" value="1"/>
</dbReference>
<evidence type="ECO:0000256" key="8">
    <source>
        <dbReference type="ARBA" id="ARBA00022840"/>
    </source>
</evidence>
<dbReference type="InterPro" id="IPR001636">
    <property type="entry name" value="SAICAR_synth"/>
</dbReference>
<dbReference type="InterPro" id="IPR028923">
    <property type="entry name" value="SAICAR_synt/ADE2_N"/>
</dbReference>
<dbReference type="UniPathway" id="UPA00074">
    <property type="reaction ID" value="UER00131"/>
</dbReference>
<dbReference type="EMBL" id="KK207904">
    <property type="protein sequence ID" value="EZF49389.1"/>
    <property type="molecule type" value="Genomic_DNA"/>
</dbReference>
<evidence type="ECO:0000256" key="4">
    <source>
        <dbReference type="ARBA" id="ARBA00016460"/>
    </source>
</evidence>
<evidence type="ECO:0000256" key="5">
    <source>
        <dbReference type="ARBA" id="ARBA00022598"/>
    </source>
</evidence>
<dbReference type="PROSITE" id="PS01058">
    <property type="entry name" value="SAICAR_SYNTHETASE_2"/>
    <property type="match status" value="1"/>
</dbReference>
<dbReference type="Pfam" id="PF01259">
    <property type="entry name" value="SAICAR_synt"/>
    <property type="match status" value="1"/>
</dbReference>
<evidence type="ECO:0000313" key="11">
    <source>
        <dbReference type="EMBL" id="EZF49389.1"/>
    </source>
</evidence>
<dbReference type="NCBIfam" id="NF010568">
    <property type="entry name" value="PRK13961.1"/>
    <property type="match status" value="1"/>
</dbReference>
<dbReference type="GO" id="GO:0005737">
    <property type="term" value="C:cytoplasm"/>
    <property type="evidence" value="ECO:0007669"/>
    <property type="project" value="TreeGrafter"/>
</dbReference>
<evidence type="ECO:0000256" key="6">
    <source>
        <dbReference type="ARBA" id="ARBA00022741"/>
    </source>
</evidence>
<dbReference type="InterPro" id="IPR018236">
    <property type="entry name" value="SAICAR_synthetase_CS"/>
</dbReference>
<comment type="similarity">
    <text evidence="2">Belongs to the SAICAR synthetase family.</text>
</comment>
<dbReference type="GO" id="GO:0005524">
    <property type="term" value="F:ATP binding"/>
    <property type="evidence" value="ECO:0007669"/>
    <property type="project" value="UniProtKB-KW"/>
</dbReference>
<keyword evidence="8" id="KW-0067">ATP-binding</keyword>
<evidence type="ECO:0000256" key="7">
    <source>
        <dbReference type="ARBA" id="ARBA00022755"/>
    </source>
</evidence>
<evidence type="ECO:0000256" key="3">
    <source>
        <dbReference type="ARBA" id="ARBA00012217"/>
    </source>
</evidence>
<keyword evidence="6" id="KW-0547">Nucleotide-binding</keyword>
<dbReference type="GO" id="GO:0006189">
    <property type="term" value="P:'de novo' IMP biosynthetic process"/>
    <property type="evidence" value="ECO:0007669"/>
    <property type="project" value="UniProtKB-UniPathway"/>
</dbReference>